<organism evidence="1 2">
    <name type="scientific">Streptantibioticus cattleyicolor (strain ATCC 35852 / DSM 46488 / JCM 4925 / NBRC 14057 / NRRL 8057)</name>
    <name type="common">Streptomyces cattleya</name>
    <dbReference type="NCBI Taxonomy" id="1003195"/>
    <lineage>
        <taxon>Bacteria</taxon>
        <taxon>Bacillati</taxon>
        <taxon>Actinomycetota</taxon>
        <taxon>Actinomycetes</taxon>
        <taxon>Kitasatosporales</taxon>
        <taxon>Streptomycetaceae</taxon>
        <taxon>Streptantibioticus</taxon>
    </lineage>
</organism>
<dbReference type="PANTHER" id="PTHR42305">
    <property type="entry name" value="MEMBRANE PROTEIN RV1733C-RELATED"/>
    <property type="match status" value="1"/>
</dbReference>
<dbReference type="EMBL" id="CP003219">
    <property type="protein sequence ID" value="AEW97900.1"/>
    <property type="molecule type" value="Genomic_DNA"/>
</dbReference>
<dbReference type="HOGENOM" id="CLU_084215_2_1_11"/>
<accession>F8JRL4</accession>
<name>F8JRL4_STREN</name>
<reference evidence="2" key="1">
    <citation type="submission" date="2011-12" db="EMBL/GenBank/DDBJ databases">
        <title>Complete genome sequence of Streptomyces cattleya strain DSM 46488.</title>
        <authorList>
            <person name="Ou H.-Y."/>
            <person name="Li P."/>
            <person name="Zhao C."/>
            <person name="O'Hagan D."/>
            <person name="Deng Z."/>
        </authorList>
    </citation>
    <scope>NUCLEOTIDE SEQUENCE [LARGE SCALE GENOMIC DNA]</scope>
    <source>
        <strain evidence="2">ATCC 35852 / DSM 46488 / JCM 4925 / NBRC 14057 / NRRL 8057</strain>
    </source>
</reference>
<dbReference type="Proteomes" id="UP000007842">
    <property type="component" value="Chromosome"/>
</dbReference>
<dbReference type="AlphaFoldDB" id="F8JRL4"/>
<dbReference type="PATRIC" id="fig|1003195.11.peg.6947"/>
<dbReference type="RefSeq" id="WP_014146229.1">
    <property type="nucleotide sequence ID" value="NC_016111.1"/>
</dbReference>
<dbReference type="STRING" id="1003195.SCATT_55290"/>
<dbReference type="eggNOG" id="ENOG5032YM7">
    <property type="taxonomic scope" value="Bacteria"/>
</dbReference>
<dbReference type="KEGG" id="scy:SCATT_55290"/>
<evidence type="ECO:0000313" key="2">
    <source>
        <dbReference type="Proteomes" id="UP000007842"/>
    </source>
</evidence>
<accession>G8WYC9</accession>
<keyword evidence="2" id="KW-1185">Reference proteome</keyword>
<sequence length="192" mass="20032">MGSTVKLWRWRRNPLRRRSDVAEGWIGLVCAMLALVGAPAAGAAAASAVVDSLHDQALHRHPVAAVLLRDAGDRAAFGAAGLGATRVPTAVRWTGPDGLPHSGEATVPEGTRAGSATTIWLDDRGRVALPPTGGLQADAQGWAMGTAVGCGVCGVVLGADRVARAALDRHRAAEWEREWEEIGPRWSSGPRA</sequence>
<evidence type="ECO:0000313" key="1">
    <source>
        <dbReference type="EMBL" id="AEW97900.1"/>
    </source>
</evidence>
<protein>
    <submittedName>
        <fullName evidence="1">Membrane protein</fullName>
    </submittedName>
</protein>
<dbReference type="InterPro" id="IPR039708">
    <property type="entry name" value="MT1774/Rv1733c-like"/>
</dbReference>
<dbReference type="KEGG" id="sct:SCAT_5527"/>
<proteinExistence type="predicted"/>
<dbReference type="OrthoDB" id="4213157at2"/>
<dbReference type="PANTHER" id="PTHR42305:SF1">
    <property type="entry name" value="MEMBRANE PROTEIN RV1733C-RELATED"/>
    <property type="match status" value="1"/>
</dbReference>
<gene>
    <name evidence="1" type="ordered locus">SCATT_55290</name>
</gene>